<name>C7DK19_9APHY</name>
<keyword evidence="1" id="KW-0812">Transmembrane</keyword>
<dbReference type="AlphaFoldDB" id="C7DK19"/>
<organism evidence="2">
    <name type="scientific">Polyporus grammocephalus</name>
    <dbReference type="NCBI Taxonomy" id="196234"/>
    <lineage>
        <taxon>Eukaryota</taxon>
        <taxon>Fungi</taxon>
        <taxon>Dikarya</taxon>
        <taxon>Basidiomycota</taxon>
        <taxon>Agaricomycotina</taxon>
        <taxon>Agaricomycetes</taxon>
        <taxon>Polyporales</taxon>
        <taxon>Polyporaceae</taxon>
        <taxon>Polyporus</taxon>
    </lineage>
</organism>
<proteinExistence type="evidence at transcript level"/>
<protein>
    <submittedName>
        <fullName evidence="2">Cytochrome oxidase</fullName>
    </submittedName>
</protein>
<feature type="transmembrane region" description="Helical" evidence="1">
    <location>
        <begin position="59"/>
        <end position="76"/>
    </location>
</feature>
<feature type="non-terminal residue" evidence="2">
    <location>
        <position position="1"/>
    </location>
</feature>
<keyword evidence="1" id="KW-0472">Membrane</keyword>
<dbReference type="EMBL" id="GQ141668">
    <property type="protein sequence ID" value="ACT52873.1"/>
    <property type="molecule type" value="mRNA"/>
</dbReference>
<feature type="non-terminal residue" evidence="2">
    <location>
        <position position="135"/>
    </location>
</feature>
<accession>C7DK19</accession>
<feature type="transmembrane region" description="Helical" evidence="1">
    <location>
        <begin position="6"/>
        <end position="24"/>
    </location>
</feature>
<evidence type="ECO:0000256" key="1">
    <source>
        <dbReference type="SAM" id="Phobius"/>
    </source>
</evidence>
<reference evidence="2" key="1">
    <citation type="submission" date="2009-05" db="EMBL/GenBank/DDBJ databases">
        <title>Characterization of Differentially Expressed Genes Related to Laccase Biosynthesis of White-Rot Fungus TR16.</title>
        <authorList>
            <person name="Chen Q.-T."/>
            <person name="Guo L.-Q."/>
            <person name="Lin J.-F."/>
        </authorList>
    </citation>
    <scope>NUCLEOTIDE SEQUENCE</scope>
    <source>
        <strain evidence="2">TR16</strain>
    </source>
</reference>
<keyword evidence="1" id="KW-1133">Transmembrane helix</keyword>
<sequence length="135" mass="16226">RTLVTYGIGLYLFYSLNLISFQISRIVSTNPIYLKYNCFHGIAFIIVVDVSAYKHNKGFTVSYFFFVKYPILSIIVRSQHNTKQLFYISINYHIYHLIMDKFHNDVSFYLKHLFGISLKNKNLYLYMVFKSYYRH</sequence>
<evidence type="ECO:0000313" key="2">
    <source>
        <dbReference type="EMBL" id="ACT52873.1"/>
    </source>
</evidence>